<dbReference type="EMBL" id="LRDB01000003">
    <property type="protein sequence ID" value="KYG82598.1"/>
    <property type="molecule type" value="Genomic_DNA"/>
</dbReference>
<keyword evidence="3" id="KW-0808">Transferase</keyword>
<evidence type="ECO:0000313" key="5">
    <source>
        <dbReference type="EMBL" id="KYG82598.1"/>
    </source>
</evidence>
<feature type="domain" description="Glycosyltransferase 2-like" evidence="4">
    <location>
        <begin position="9"/>
        <end position="125"/>
    </location>
</feature>
<proteinExistence type="inferred from homology"/>
<gene>
    <name evidence="5" type="ORF">AWN68_15225</name>
</gene>
<dbReference type="OrthoDB" id="9771846at2"/>
<dbReference type="PANTHER" id="PTHR43179:SF12">
    <property type="entry name" value="GALACTOFURANOSYLTRANSFERASE GLFT2"/>
    <property type="match status" value="1"/>
</dbReference>
<reference evidence="5 6" key="1">
    <citation type="submission" date="2016-01" db="EMBL/GenBank/DDBJ databases">
        <title>Genome sequencing of Roseivirga echinicomitans KMM 6058.</title>
        <authorList>
            <person name="Selvaratnam C."/>
            <person name="Thevarajoo S."/>
            <person name="Goh K.M."/>
            <person name="Ee R."/>
            <person name="Chan K.-G."/>
            <person name="Chong C.S."/>
        </authorList>
    </citation>
    <scope>NUCLEOTIDE SEQUENCE [LARGE SCALE GENOMIC DNA]</scope>
    <source>
        <strain evidence="5 6">KMM 6058</strain>
    </source>
</reference>
<accession>A0A150XV36</accession>
<evidence type="ECO:0000256" key="1">
    <source>
        <dbReference type="ARBA" id="ARBA00006739"/>
    </source>
</evidence>
<evidence type="ECO:0000259" key="4">
    <source>
        <dbReference type="Pfam" id="PF00535"/>
    </source>
</evidence>
<name>A0A150XV36_9BACT</name>
<dbReference type="Gene3D" id="3.90.550.10">
    <property type="entry name" value="Spore Coat Polysaccharide Biosynthesis Protein SpsA, Chain A"/>
    <property type="match status" value="1"/>
</dbReference>
<sequence>MMGINKIAIILVNWNAYDLTVRCISSLEDTGFPSINIFLVDNASADNSGPRLRERFKEVTFIQNIENLGFTGGNNVAITRALDAGFEYIMLLNNDTEVTESFLEPLLLTLEGNVKVAAVQPLILELNRKDFIWSAGGDTDRFFGLSKTRFLYQELDTVRSSIKLDTDWITGCCILARSSVIRQIGALDNKFFAYHEDVDWSIRMRKAGYELKVAPESVIFHLSMASLKSDTKQKEGFLSPFMHYLHARNHLFLVRKHKDYFNPVGAWGYQFFKLAGYSAYFIFRGRFNKLRSALKGFKDGLIK</sequence>
<comment type="similarity">
    <text evidence="1">Belongs to the glycosyltransferase 2 family.</text>
</comment>
<dbReference type="STRING" id="296218.AWN68_15225"/>
<dbReference type="AlphaFoldDB" id="A0A150XV36"/>
<dbReference type="Proteomes" id="UP000075615">
    <property type="component" value="Unassembled WGS sequence"/>
</dbReference>
<organism evidence="5 6">
    <name type="scientific">Roseivirga echinicomitans</name>
    <dbReference type="NCBI Taxonomy" id="296218"/>
    <lineage>
        <taxon>Bacteria</taxon>
        <taxon>Pseudomonadati</taxon>
        <taxon>Bacteroidota</taxon>
        <taxon>Cytophagia</taxon>
        <taxon>Cytophagales</taxon>
        <taxon>Roseivirgaceae</taxon>
        <taxon>Roseivirga</taxon>
    </lineage>
</organism>
<keyword evidence="2" id="KW-0328">Glycosyltransferase</keyword>
<dbReference type="SUPFAM" id="SSF53448">
    <property type="entry name" value="Nucleotide-diphospho-sugar transferases"/>
    <property type="match status" value="1"/>
</dbReference>
<dbReference type="RefSeq" id="WP_068412782.1">
    <property type="nucleotide sequence ID" value="NZ_LRDB01000003.1"/>
</dbReference>
<dbReference type="InterPro" id="IPR029044">
    <property type="entry name" value="Nucleotide-diphossugar_trans"/>
</dbReference>
<dbReference type="GO" id="GO:0016757">
    <property type="term" value="F:glycosyltransferase activity"/>
    <property type="evidence" value="ECO:0007669"/>
    <property type="project" value="UniProtKB-KW"/>
</dbReference>
<comment type="caution">
    <text evidence="5">The sequence shown here is derived from an EMBL/GenBank/DDBJ whole genome shotgun (WGS) entry which is preliminary data.</text>
</comment>
<dbReference type="Pfam" id="PF00535">
    <property type="entry name" value="Glycos_transf_2"/>
    <property type="match status" value="1"/>
</dbReference>
<evidence type="ECO:0000313" key="6">
    <source>
        <dbReference type="Proteomes" id="UP000075615"/>
    </source>
</evidence>
<dbReference type="PANTHER" id="PTHR43179">
    <property type="entry name" value="RHAMNOSYLTRANSFERASE WBBL"/>
    <property type="match status" value="1"/>
</dbReference>
<dbReference type="InterPro" id="IPR001173">
    <property type="entry name" value="Glyco_trans_2-like"/>
</dbReference>
<keyword evidence="6" id="KW-1185">Reference proteome</keyword>
<dbReference type="CDD" id="cd04186">
    <property type="entry name" value="GT_2_like_c"/>
    <property type="match status" value="1"/>
</dbReference>
<protein>
    <recommendedName>
        <fullName evidence="4">Glycosyltransferase 2-like domain-containing protein</fullName>
    </recommendedName>
</protein>
<evidence type="ECO:0000256" key="3">
    <source>
        <dbReference type="ARBA" id="ARBA00022679"/>
    </source>
</evidence>
<evidence type="ECO:0000256" key="2">
    <source>
        <dbReference type="ARBA" id="ARBA00022676"/>
    </source>
</evidence>